<sequence>MSTKNHIKPIILVLASVIALGLGRVQYGTETPLDYANNVVVFIAGISHLLEINSKDKDK</sequence>
<organism evidence="1 2">
    <name type="scientific">Plectonema radiosum NIES-515</name>
    <dbReference type="NCBI Taxonomy" id="2986073"/>
    <lineage>
        <taxon>Bacteria</taxon>
        <taxon>Bacillati</taxon>
        <taxon>Cyanobacteriota</taxon>
        <taxon>Cyanophyceae</taxon>
        <taxon>Oscillatoriophycideae</taxon>
        <taxon>Oscillatoriales</taxon>
        <taxon>Microcoleaceae</taxon>
        <taxon>Plectonema</taxon>
    </lineage>
</organism>
<protein>
    <submittedName>
        <fullName evidence="1">Uncharacterized protein</fullName>
    </submittedName>
</protein>
<accession>A0ABT3AW25</accession>
<dbReference type="Proteomes" id="UP001526143">
    <property type="component" value="Unassembled WGS sequence"/>
</dbReference>
<name>A0ABT3AW25_9CYAN</name>
<evidence type="ECO:0000313" key="2">
    <source>
        <dbReference type="Proteomes" id="UP001526143"/>
    </source>
</evidence>
<reference evidence="1 2" key="1">
    <citation type="submission" date="2022-10" db="EMBL/GenBank/DDBJ databases">
        <title>Identification of biosynthetic pathway for the production of the potent trypsin inhibitor radiosumin.</title>
        <authorList>
            <person name="Fewer D.P."/>
            <person name="Delbaje E."/>
            <person name="Ouyang X."/>
            <person name="Agostino P.D."/>
            <person name="Wahlsten M."/>
            <person name="Jokela J."/>
            <person name="Permi P."/>
            <person name="Haapaniemi E."/>
            <person name="Koistinen H."/>
        </authorList>
    </citation>
    <scope>NUCLEOTIDE SEQUENCE [LARGE SCALE GENOMIC DNA]</scope>
    <source>
        <strain evidence="1 2">NIES-515</strain>
    </source>
</reference>
<comment type="caution">
    <text evidence="1">The sequence shown here is derived from an EMBL/GenBank/DDBJ whole genome shotgun (WGS) entry which is preliminary data.</text>
</comment>
<gene>
    <name evidence="1" type="ORF">OGM63_06805</name>
</gene>
<dbReference type="EMBL" id="JAOWRF010000105">
    <property type="protein sequence ID" value="MCV3213235.1"/>
    <property type="molecule type" value="Genomic_DNA"/>
</dbReference>
<proteinExistence type="predicted"/>
<dbReference type="RefSeq" id="WP_263744741.1">
    <property type="nucleotide sequence ID" value="NZ_JAOWRF010000105.1"/>
</dbReference>
<evidence type="ECO:0000313" key="1">
    <source>
        <dbReference type="EMBL" id="MCV3213235.1"/>
    </source>
</evidence>
<keyword evidence="2" id="KW-1185">Reference proteome</keyword>